<dbReference type="InterPro" id="IPR009081">
    <property type="entry name" value="PP-bd_ACP"/>
</dbReference>
<gene>
    <name evidence="2" type="ORF">DSM04_10590</name>
</gene>
<dbReference type="SUPFAM" id="SSF47336">
    <property type="entry name" value="ACP-like"/>
    <property type="match status" value="1"/>
</dbReference>
<dbReference type="SMART" id="SM01294">
    <property type="entry name" value="PKS_PP_betabranch"/>
    <property type="match status" value="1"/>
</dbReference>
<accession>A0A4Q0NR41</accession>
<dbReference type="Proteomes" id="UP000289821">
    <property type="component" value="Unassembled WGS sequence"/>
</dbReference>
<feature type="domain" description="Carrier" evidence="1">
    <location>
        <begin position="1"/>
        <end position="78"/>
    </location>
</feature>
<dbReference type="AlphaFoldDB" id="A0A4Q0NR41"/>
<reference evidence="2 3" key="1">
    <citation type="submission" date="2018-07" db="EMBL/GenBank/DDBJ databases">
        <title>Leeuwenhoekiella genomics.</title>
        <authorList>
            <person name="Tahon G."/>
            <person name="Willems A."/>
        </authorList>
    </citation>
    <scope>NUCLEOTIDE SEQUENCE [LARGE SCALE GENOMIC DNA]</scope>
    <source>
        <strain evidence="2 3">R-50232</strain>
    </source>
</reference>
<proteinExistence type="predicted"/>
<sequence>MNKIELIAFLKEKIAQTLDCDPASIAADENVHDLGLTSLNAVIISGDVEDKFDVEVNPTVMFENHTIAKIAEEIINNG</sequence>
<evidence type="ECO:0000313" key="2">
    <source>
        <dbReference type="EMBL" id="RXG13112.1"/>
    </source>
</evidence>
<dbReference type="PROSITE" id="PS50075">
    <property type="entry name" value="CARRIER"/>
    <property type="match status" value="1"/>
</dbReference>
<keyword evidence="3" id="KW-1185">Reference proteome</keyword>
<comment type="caution">
    <text evidence="2">The sequence shown here is derived from an EMBL/GenBank/DDBJ whole genome shotgun (WGS) entry which is preliminary data.</text>
</comment>
<dbReference type="EMBL" id="QOVI01000005">
    <property type="protein sequence ID" value="RXG13112.1"/>
    <property type="molecule type" value="Genomic_DNA"/>
</dbReference>
<dbReference type="RefSeq" id="WP_128761898.1">
    <property type="nucleotide sequence ID" value="NZ_QOVI01000005.1"/>
</dbReference>
<protein>
    <submittedName>
        <fullName evidence="2">Phosphopantetheine binding protein</fullName>
    </submittedName>
</protein>
<evidence type="ECO:0000259" key="1">
    <source>
        <dbReference type="PROSITE" id="PS50075"/>
    </source>
</evidence>
<name>A0A4Q0NR41_9FLAO</name>
<evidence type="ECO:0000313" key="3">
    <source>
        <dbReference type="Proteomes" id="UP000289821"/>
    </source>
</evidence>
<dbReference type="Pfam" id="PF00550">
    <property type="entry name" value="PP-binding"/>
    <property type="match status" value="1"/>
</dbReference>
<organism evidence="2 3">
    <name type="scientific">Leeuwenhoekiella aestuarii</name>
    <dbReference type="NCBI Taxonomy" id="2249426"/>
    <lineage>
        <taxon>Bacteria</taxon>
        <taxon>Pseudomonadati</taxon>
        <taxon>Bacteroidota</taxon>
        <taxon>Flavobacteriia</taxon>
        <taxon>Flavobacteriales</taxon>
        <taxon>Flavobacteriaceae</taxon>
        <taxon>Leeuwenhoekiella</taxon>
    </lineage>
</organism>
<dbReference type="Gene3D" id="1.10.1200.10">
    <property type="entry name" value="ACP-like"/>
    <property type="match status" value="1"/>
</dbReference>
<dbReference type="InterPro" id="IPR036736">
    <property type="entry name" value="ACP-like_sf"/>
</dbReference>